<dbReference type="AlphaFoldDB" id="A0A517IDR2"/>
<evidence type="ECO:0000313" key="2">
    <source>
        <dbReference type="EMBL" id="QDS37008.1"/>
    </source>
</evidence>
<accession>A0A517IDR2</accession>
<proteinExistence type="predicted"/>
<gene>
    <name evidence="2" type="ORF">FPS98_25350</name>
</gene>
<feature type="domain" description="Spore protein YkvP/CgeB glycosyl transferase-like" evidence="1">
    <location>
        <begin position="222"/>
        <end position="325"/>
    </location>
</feature>
<dbReference type="GO" id="GO:0016740">
    <property type="term" value="F:transferase activity"/>
    <property type="evidence" value="ECO:0007669"/>
    <property type="project" value="UniProtKB-KW"/>
</dbReference>
<dbReference type="Proteomes" id="UP000317713">
    <property type="component" value="Chromosome"/>
</dbReference>
<sequence>MTDKLKILILIRPFGIMYPKHRIKFDMIEAIGEYAEVKYWFEDGDIRDILKKTKFQPDFIFHYDSAWRYKMAPRITGLDKIDIPKGCFVSDLHYHPSEENKKKHHEQSRIDYITKNHIDLVFSVSKHPFLQVYPQFKDKHRWLPWSMNPNVIKDWECKKEIKFLLMGQLYVNDSQNPPKRIPPKGDYKFREAVLANMNGVEGFVFHPHPGHLVSASENAYVNEKYAKEINRSNIFFTCGGQFDFAVLKFFEAPGCRTLLLAEPNKDMLDLGFEEGVNFVACTEDNLYEKAMYYDQNMEERKRITENGYAFIHKYHINSVRAQQFLTYVKNFINNRPLSEDPIFGTI</sequence>
<reference evidence="2 3" key="1">
    <citation type="submission" date="2019-07" db="EMBL/GenBank/DDBJ databases">
        <title>Characterization of Brevibacillus brevis HK544, as a potential biocontrol agent.</title>
        <authorList>
            <person name="Kim H."/>
        </authorList>
    </citation>
    <scope>NUCLEOTIDE SEQUENCE [LARGE SCALE GENOMIC DNA]</scope>
    <source>
        <strain evidence="2 3">HK544</strain>
    </source>
</reference>
<dbReference type="EMBL" id="CP042161">
    <property type="protein sequence ID" value="QDS37008.1"/>
    <property type="molecule type" value="Genomic_DNA"/>
</dbReference>
<name>A0A517IDR2_BREBE</name>
<evidence type="ECO:0000259" key="1">
    <source>
        <dbReference type="Pfam" id="PF13524"/>
    </source>
</evidence>
<protein>
    <submittedName>
        <fullName evidence="2">Glycosyltransferase family 1 protein</fullName>
    </submittedName>
</protein>
<organism evidence="2 3">
    <name type="scientific">Brevibacillus brevis</name>
    <name type="common">Bacillus brevis</name>
    <dbReference type="NCBI Taxonomy" id="1393"/>
    <lineage>
        <taxon>Bacteria</taxon>
        <taxon>Bacillati</taxon>
        <taxon>Bacillota</taxon>
        <taxon>Bacilli</taxon>
        <taxon>Bacillales</taxon>
        <taxon>Paenibacillaceae</taxon>
        <taxon>Brevibacillus</taxon>
    </lineage>
</organism>
<dbReference type="RefSeq" id="WP_144618469.1">
    <property type="nucleotide sequence ID" value="NZ_CP042161.1"/>
</dbReference>
<dbReference type="InterPro" id="IPR055259">
    <property type="entry name" value="YkvP/CgeB_Glyco_trans-like"/>
</dbReference>
<dbReference type="Pfam" id="PF13524">
    <property type="entry name" value="Glyco_trans_1_2"/>
    <property type="match status" value="1"/>
</dbReference>
<keyword evidence="2" id="KW-0808">Transferase</keyword>
<evidence type="ECO:0000313" key="3">
    <source>
        <dbReference type="Proteomes" id="UP000317713"/>
    </source>
</evidence>